<dbReference type="Proteomes" id="UP000626109">
    <property type="component" value="Unassembled WGS sequence"/>
</dbReference>
<dbReference type="EMBL" id="CAJNNV010032771">
    <property type="protein sequence ID" value="CAE8641002.1"/>
    <property type="molecule type" value="Genomic_DNA"/>
</dbReference>
<feature type="chain" id="PRO_5036222083" description="PARP" evidence="1">
    <location>
        <begin position="23"/>
        <end position="341"/>
    </location>
</feature>
<evidence type="ECO:0000313" key="2">
    <source>
        <dbReference type="EMBL" id="CAE8641002.1"/>
    </source>
</evidence>
<evidence type="ECO:0008006" key="5">
    <source>
        <dbReference type="Google" id="ProtNLM"/>
    </source>
</evidence>
<accession>A0A813HQK2</accession>
<evidence type="ECO:0000313" key="4">
    <source>
        <dbReference type="Proteomes" id="UP000654075"/>
    </source>
</evidence>
<reference evidence="2" key="1">
    <citation type="submission" date="2021-02" db="EMBL/GenBank/DDBJ databases">
        <authorList>
            <person name="Dougan E. K."/>
            <person name="Rhodes N."/>
            <person name="Thang M."/>
            <person name="Chan C."/>
        </authorList>
    </citation>
    <scope>NUCLEOTIDE SEQUENCE</scope>
</reference>
<proteinExistence type="predicted"/>
<organism evidence="2 4">
    <name type="scientific">Polarella glacialis</name>
    <name type="common">Dinoflagellate</name>
    <dbReference type="NCBI Taxonomy" id="89957"/>
    <lineage>
        <taxon>Eukaryota</taxon>
        <taxon>Sar</taxon>
        <taxon>Alveolata</taxon>
        <taxon>Dinophyceae</taxon>
        <taxon>Suessiales</taxon>
        <taxon>Suessiaceae</taxon>
        <taxon>Polarella</taxon>
    </lineage>
</organism>
<comment type="caution">
    <text evidence="2">The sequence shown here is derived from an EMBL/GenBank/DDBJ whole genome shotgun (WGS) entry which is preliminary data.</text>
</comment>
<dbReference type="AlphaFoldDB" id="A0A813HQK2"/>
<evidence type="ECO:0000256" key="1">
    <source>
        <dbReference type="SAM" id="SignalP"/>
    </source>
</evidence>
<feature type="signal peptide" evidence="1">
    <location>
        <begin position="1"/>
        <end position="22"/>
    </location>
</feature>
<gene>
    <name evidence="2" type="ORF">PGLA1383_LOCUS55727</name>
    <name evidence="3" type="ORF">PGLA2088_LOCUS20739</name>
</gene>
<dbReference type="Proteomes" id="UP000654075">
    <property type="component" value="Unassembled WGS sequence"/>
</dbReference>
<sequence>MTAATRVILSVLAGCMVGHISAVELSATTDDLDLPNAALATNDECENSAVGQCALSALQRKGAKITSQIAKLSTPPEQVSTPPESIINEEEILCQPMCGGSEGEEEGLGATLGATLGAGPDEGLGGAIPEAGLEGSRIQNYAANCWYACGGAGPCDNFCGKGNACCRAGAQHDPAICQQVNFFPVITHHTCVQPQSPGEGSQSCEGRGGDGATMTLYHQTGCGIGAKILADGFLLGSRGWCGGGIYFADSPKATETKAIGKDSHKGFMIEAVVRVGHLSYGDRHCKSNGHSVNGATLHGQGFDTMTFNPGDGPEYIVYCSSQVVSTRRIPYTSKTAGSCPY</sequence>
<keyword evidence="4" id="KW-1185">Reference proteome</keyword>
<name>A0A813HQK2_POLGL</name>
<protein>
    <recommendedName>
        <fullName evidence="5">PARP</fullName>
    </recommendedName>
</protein>
<dbReference type="EMBL" id="CAJNNW010025678">
    <property type="protein sequence ID" value="CAE8678317.1"/>
    <property type="molecule type" value="Genomic_DNA"/>
</dbReference>
<dbReference type="Gene3D" id="3.90.228.10">
    <property type="match status" value="1"/>
</dbReference>
<dbReference type="OrthoDB" id="418668at2759"/>
<evidence type="ECO:0000313" key="3">
    <source>
        <dbReference type="EMBL" id="CAE8678317.1"/>
    </source>
</evidence>
<keyword evidence="1" id="KW-0732">Signal</keyword>
<dbReference type="SUPFAM" id="SSF56399">
    <property type="entry name" value="ADP-ribosylation"/>
    <property type="match status" value="1"/>
</dbReference>